<reference evidence="5 6" key="1">
    <citation type="journal article" date="2018" name="PLoS ONE">
        <title>The draft genome of Kipferlia bialata reveals reductive genome evolution in fornicate parasites.</title>
        <authorList>
            <person name="Tanifuji G."/>
            <person name="Takabayashi S."/>
            <person name="Kume K."/>
            <person name="Takagi M."/>
            <person name="Nakayama T."/>
            <person name="Kamikawa R."/>
            <person name="Inagaki Y."/>
            <person name="Hashimoto T."/>
        </authorList>
    </citation>
    <scope>NUCLEOTIDE SEQUENCE [LARGE SCALE GENOMIC DNA]</scope>
    <source>
        <strain evidence="5">NY0173</strain>
    </source>
</reference>
<dbReference type="AlphaFoldDB" id="A0A391NVJ0"/>
<evidence type="ECO:0000256" key="3">
    <source>
        <dbReference type="ARBA" id="ARBA00022833"/>
    </source>
</evidence>
<keyword evidence="2" id="KW-0378">Hydrolase</keyword>
<evidence type="ECO:0000313" key="6">
    <source>
        <dbReference type="Proteomes" id="UP000265618"/>
    </source>
</evidence>
<evidence type="ECO:0000259" key="4">
    <source>
        <dbReference type="Pfam" id="PF16123"/>
    </source>
</evidence>
<name>A0A391NVJ0_9EUKA</name>
<evidence type="ECO:0000313" key="5">
    <source>
        <dbReference type="EMBL" id="GCA65057.1"/>
    </source>
</evidence>
<gene>
    <name evidence="5" type="ORF">KIPB_016123</name>
</gene>
<protein>
    <recommendedName>
        <fullName evidence="4">Hydroxyacylglutathione hydrolase C-terminal domain-containing protein</fullName>
    </recommendedName>
</protein>
<organism evidence="5 6">
    <name type="scientific">Kipferlia bialata</name>
    <dbReference type="NCBI Taxonomy" id="797122"/>
    <lineage>
        <taxon>Eukaryota</taxon>
        <taxon>Metamonada</taxon>
        <taxon>Carpediemonas-like organisms</taxon>
        <taxon>Kipferlia</taxon>
    </lineage>
</organism>
<dbReference type="Proteomes" id="UP000265618">
    <property type="component" value="Unassembled WGS sequence"/>
</dbReference>
<comment type="caution">
    <text evidence="5">The sequence shown here is derived from an EMBL/GenBank/DDBJ whole genome shotgun (WGS) entry which is preliminary data.</text>
</comment>
<sequence length="53" mass="5859">ANVAFALSVDPENPVLQSLRDTERKGPSTMAEEVAANPFYTCSTSLRPFLRME</sequence>
<evidence type="ECO:0000256" key="1">
    <source>
        <dbReference type="ARBA" id="ARBA00022723"/>
    </source>
</evidence>
<evidence type="ECO:0000256" key="2">
    <source>
        <dbReference type="ARBA" id="ARBA00022801"/>
    </source>
</evidence>
<dbReference type="OrthoDB" id="515692at2759"/>
<accession>A0A391NVJ0</accession>
<feature type="non-terminal residue" evidence="5">
    <location>
        <position position="1"/>
    </location>
</feature>
<feature type="domain" description="Hydroxyacylglutathione hydrolase C-terminal" evidence="4">
    <location>
        <begin position="1"/>
        <end position="44"/>
    </location>
</feature>
<dbReference type="Pfam" id="PF16123">
    <property type="entry name" value="HAGH_C"/>
    <property type="match status" value="1"/>
</dbReference>
<proteinExistence type="predicted"/>
<feature type="non-terminal residue" evidence="5">
    <location>
        <position position="53"/>
    </location>
</feature>
<keyword evidence="6" id="KW-1185">Reference proteome</keyword>
<dbReference type="GO" id="GO:0046872">
    <property type="term" value="F:metal ion binding"/>
    <property type="evidence" value="ECO:0007669"/>
    <property type="project" value="UniProtKB-KW"/>
</dbReference>
<dbReference type="EMBL" id="BDIP01009576">
    <property type="protein sequence ID" value="GCA65057.1"/>
    <property type="molecule type" value="Genomic_DNA"/>
</dbReference>
<keyword evidence="3" id="KW-0862">Zinc</keyword>
<dbReference type="InterPro" id="IPR032282">
    <property type="entry name" value="HAGH_C"/>
</dbReference>
<keyword evidence="1" id="KW-0479">Metal-binding</keyword>
<dbReference type="GO" id="GO:0016787">
    <property type="term" value="F:hydrolase activity"/>
    <property type="evidence" value="ECO:0007669"/>
    <property type="project" value="UniProtKB-KW"/>
</dbReference>